<reference evidence="2" key="2">
    <citation type="submission" date="2020-09" db="EMBL/GenBank/DDBJ databases">
        <authorList>
            <person name="Sun Q."/>
            <person name="Ohkuma M."/>
        </authorList>
    </citation>
    <scope>NUCLEOTIDE SEQUENCE</scope>
    <source>
        <strain evidence="2">JCM 4714</strain>
    </source>
</reference>
<accession>A0A918YDJ9</accession>
<protein>
    <submittedName>
        <fullName evidence="2">Uncharacterized protein</fullName>
    </submittedName>
</protein>
<dbReference type="AlphaFoldDB" id="A0A918YDJ9"/>
<dbReference type="Proteomes" id="UP000655443">
    <property type="component" value="Unassembled WGS sequence"/>
</dbReference>
<gene>
    <name evidence="2" type="ORF">GCM10010339_10960</name>
</gene>
<evidence type="ECO:0000313" key="2">
    <source>
        <dbReference type="EMBL" id="GHD99480.1"/>
    </source>
</evidence>
<organism evidence="2 3">
    <name type="scientific">Streptomyces alanosinicus</name>
    <dbReference type="NCBI Taxonomy" id="68171"/>
    <lineage>
        <taxon>Bacteria</taxon>
        <taxon>Bacillati</taxon>
        <taxon>Actinomycetota</taxon>
        <taxon>Actinomycetes</taxon>
        <taxon>Kitasatosporales</taxon>
        <taxon>Streptomycetaceae</taxon>
        <taxon>Streptomyces</taxon>
    </lineage>
</organism>
<dbReference type="EMBL" id="BMVG01000001">
    <property type="protein sequence ID" value="GHD99480.1"/>
    <property type="molecule type" value="Genomic_DNA"/>
</dbReference>
<name>A0A918YDJ9_9ACTN</name>
<reference evidence="2" key="1">
    <citation type="journal article" date="2014" name="Int. J. Syst. Evol. Microbiol.">
        <title>Complete genome sequence of Corynebacterium casei LMG S-19264T (=DSM 44701T), isolated from a smear-ripened cheese.</title>
        <authorList>
            <consortium name="US DOE Joint Genome Institute (JGI-PGF)"/>
            <person name="Walter F."/>
            <person name="Albersmeier A."/>
            <person name="Kalinowski J."/>
            <person name="Ruckert C."/>
        </authorList>
    </citation>
    <scope>NUCLEOTIDE SEQUENCE</scope>
    <source>
        <strain evidence="2">JCM 4714</strain>
    </source>
</reference>
<comment type="caution">
    <text evidence="2">The sequence shown here is derived from an EMBL/GenBank/DDBJ whole genome shotgun (WGS) entry which is preliminary data.</text>
</comment>
<evidence type="ECO:0000313" key="3">
    <source>
        <dbReference type="Proteomes" id="UP000655443"/>
    </source>
</evidence>
<feature type="region of interest" description="Disordered" evidence="1">
    <location>
        <begin position="66"/>
        <end position="91"/>
    </location>
</feature>
<proteinExistence type="predicted"/>
<sequence length="91" mass="9631">MGVRQNDVNAAPGLGGDFVRGVLHEFEELSVAVSALGDPPFSVRMLRNETGIDGVRPENARGLVDNGLDHGGRFGRHGTPILDDDLHGDGN</sequence>
<keyword evidence="3" id="KW-1185">Reference proteome</keyword>
<evidence type="ECO:0000256" key="1">
    <source>
        <dbReference type="SAM" id="MobiDB-lite"/>
    </source>
</evidence>